<evidence type="ECO:0000259" key="4">
    <source>
        <dbReference type="SMART" id="SM00903"/>
    </source>
</evidence>
<gene>
    <name evidence="5" type="ORF">ACFYNQ_31225</name>
</gene>
<dbReference type="InterPro" id="IPR012349">
    <property type="entry name" value="Split_barrel_FMN-bd"/>
</dbReference>
<dbReference type="Proteomes" id="UP001601303">
    <property type="component" value="Unassembled WGS sequence"/>
</dbReference>
<dbReference type="PANTHER" id="PTHR30466">
    <property type="entry name" value="FLAVIN REDUCTASE"/>
    <property type="match status" value="1"/>
</dbReference>
<comment type="similarity">
    <text evidence="1">Belongs to the non-flavoprotein flavin reductase family.</text>
</comment>
<dbReference type="GO" id="GO:0016491">
    <property type="term" value="F:oxidoreductase activity"/>
    <property type="evidence" value="ECO:0007669"/>
    <property type="project" value="UniProtKB-KW"/>
</dbReference>
<dbReference type="InterPro" id="IPR050268">
    <property type="entry name" value="NADH-dep_flavin_reductase"/>
</dbReference>
<organism evidence="5 6">
    <name type="scientific">Streptomyces hokutonensis</name>
    <dbReference type="NCBI Taxonomy" id="1306990"/>
    <lineage>
        <taxon>Bacteria</taxon>
        <taxon>Bacillati</taxon>
        <taxon>Actinomycetota</taxon>
        <taxon>Actinomycetes</taxon>
        <taxon>Kitasatosporales</taxon>
        <taxon>Streptomycetaceae</taxon>
        <taxon>Streptomyces</taxon>
    </lineage>
</organism>
<accession>A0ABW6MCG4</accession>
<sequence>MKSDADGGLTMTASEGTEGMEGLRNLAGITSDPGEMTRAFSGFPAGVAALSARVHGDPTVMIVSSFAVGVSHNPPMVSFAAQHTSTTWPVLSLAPTIGISVLGEGHSDKARQLASRSKESRFADLRTVEAESGAIFLDGAPVWLECTVEHSYPAGDHDIIVLRVLAMRSDDERSPLVWHRRTLKMLGS</sequence>
<keyword evidence="2 5" id="KW-0560">Oxidoreductase</keyword>
<feature type="region of interest" description="Disordered" evidence="3">
    <location>
        <begin position="1"/>
        <end position="26"/>
    </location>
</feature>
<feature type="domain" description="Flavin reductase like" evidence="4">
    <location>
        <begin position="40"/>
        <end position="185"/>
    </location>
</feature>
<evidence type="ECO:0000313" key="5">
    <source>
        <dbReference type="EMBL" id="MFE9603022.1"/>
    </source>
</evidence>
<dbReference type="RefSeq" id="WP_388111344.1">
    <property type="nucleotide sequence ID" value="NZ_JBIAHM010000012.1"/>
</dbReference>
<evidence type="ECO:0000256" key="1">
    <source>
        <dbReference type="ARBA" id="ARBA00008898"/>
    </source>
</evidence>
<dbReference type="InterPro" id="IPR002563">
    <property type="entry name" value="Flavin_Rdtase-like_dom"/>
</dbReference>
<dbReference type="EMBL" id="JBIAHM010000012">
    <property type="protein sequence ID" value="MFE9603022.1"/>
    <property type="molecule type" value="Genomic_DNA"/>
</dbReference>
<protein>
    <submittedName>
        <fullName evidence="5">Flavin reductase family protein</fullName>
        <ecNumber evidence="5">1.-.-.-</ecNumber>
    </submittedName>
</protein>
<name>A0ABW6MCG4_9ACTN</name>
<proteinExistence type="inferred from homology"/>
<dbReference type="SMART" id="SM00903">
    <property type="entry name" value="Flavin_Reduct"/>
    <property type="match status" value="1"/>
</dbReference>
<dbReference type="SUPFAM" id="SSF50475">
    <property type="entry name" value="FMN-binding split barrel"/>
    <property type="match status" value="1"/>
</dbReference>
<evidence type="ECO:0000256" key="2">
    <source>
        <dbReference type="ARBA" id="ARBA00023002"/>
    </source>
</evidence>
<dbReference type="Pfam" id="PF01613">
    <property type="entry name" value="Flavin_Reduct"/>
    <property type="match status" value="1"/>
</dbReference>
<comment type="caution">
    <text evidence="5">The sequence shown here is derived from an EMBL/GenBank/DDBJ whole genome shotgun (WGS) entry which is preliminary data.</text>
</comment>
<evidence type="ECO:0000256" key="3">
    <source>
        <dbReference type="SAM" id="MobiDB-lite"/>
    </source>
</evidence>
<evidence type="ECO:0000313" key="6">
    <source>
        <dbReference type="Proteomes" id="UP001601303"/>
    </source>
</evidence>
<reference evidence="5 6" key="1">
    <citation type="submission" date="2024-10" db="EMBL/GenBank/DDBJ databases">
        <title>The Natural Products Discovery Center: Release of the First 8490 Sequenced Strains for Exploring Actinobacteria Biosynthetic Diversity.</title>
        <authorList>
            <person name="Kalkreuter E."/>
            <person name="Kautsar S.A."/>
            <person name="Yang D."/>
            <person name="Bader C.D."/>
            <person name="Teijaro C.N."/>
            <person name="Fluegel L."/>
            <person name="Davis C.M."/>
            <person name="Simpson J.R."/>
            <person name="Lauterbach L."/>
            <person name="Steele A.D."/>
            <person name="Gui C."/>
            <person name="Meng S."/>
            <person name="Li G."/>
            <person name="Viehrig K."/>
            <person name="Ye F."/>
            <person name="Su P."/>
            <person name="Kiefer A.F."/>
            <person name="Nichols A."/>
            <person name="Cepeda A.J."/>
            <person name="Yan W."/>
            <person name="Fan B."/>
            <person name="Jiang Y."/>
            <person name="Adhikari A."/>
            <person name="Zheng C.-J."/>
            <person name="Schuster L."/>
            <person name="Cowan T.M."/>
            <person name="Smanski M.J."/>
            <person name="Chevrette M.G."/>
            <person name="De Carvalho L.P.S."/>
            <person name="Shen B."/>
        </authorList>
    </citation>
    <scope>NUCLEOTIDE SEQUENCE [LARGE SCALE GENOMIC DNA]</scope>
    <source>
        <strain evidence="5 6">NPDC006488</strain>
    </source>
</reference>
<dbReference type="PANTHER" id="PTHR30466:SF11">
    <property type="entry name" value="FLAVIN-DEPENDENT MONOOXYGENASE, REDUCTASE SUBUNIT HSAB"/>
    <property type="match status" value="1"/>
</dbReference>
<keyword evidence="6" id="KW-1185">Reference proteome</keyword>
<dbReference type="EC" id="1.-.-.-" evidence="5"/>
<dbReference type="Gene3D" id="2.30.110.10">
    <property type="entry name" value="Electron Transport, Fmn-binding Protein, Chain A"/>
    <property type="match status" value="1"/>
</dbReference>